<evidence type="ECO:0000256" key="3">
    <source>
        <dbReference type="SAM" id="SignalP"/>
    </source>
</evidence>
<keyword evidence="3" id="KW-0732">Signal</keyword>
<feature type="chain" id="PRO_5040412013" description="DUF7732 domain-containing protein" evidence="3">
    <location>
        <begin position="20"/>
        <end position="270"/>
    </location>
</feature>
<feature type="compositionally biased region" description="Basic and acidic residues" evidence="1">
    <location>
        <begin position="30"/>
        <end position="44"/>
    </location>
</feature>
<feature type="compositionally biased region" description="Gly residues" evidence="1">
    <location>
        <begin position="54"/>
        <end position="64"/>
    </location>
</feature>
<name>A0A9P4NMH8_9PEZI</name>
<feature type="signal peptide" evidence="3">
    <location>
        <begin position="1"/>
        <end position="19"/>
    </location>
</feature>
<proteinExistence type="predicted"/>
<evidence type="ECO:0000256" key="2">
    <source>
        <dbReference type="SAM" id="Phobius"/>
    </source>
</evidence>
<evidence type="ECO:0000313" key="6">
    <source>
        <dbReference type="Proteomes" id="UP000800235"/>
    </source>
</evidence>
<gene>
    <name evidence="5" type="ORF">EJ08DRAFT_689017</name>
</gene>
<feature type="region of interest" description="Disordered" evidence="1">
    <location>
        <begin position="30"/>
        <end position="100"/>
    </location>
</feature>
<dbReference type="Pfam" id="PF24866">
    <property type="entry name" value="DUF7732"/>
    <property type="match status" value="1"/>
</dbReference>
<accession>A0A9P4NMH8</accession>
<keyword evidence="6" id="KW-1185">Reference proteome</keyword>
<feature type="transmembrane region" description="Helical" evidence="2">
    <location>
        <begin position="130"/>
        <end position="151"/>
    </location>
</feature>
<comment type="caution">
    <text evidence="5">The sequence shown here is derived from an EMBL/GenBank/DDBJ whole genome shotgun (WGS) entry which is preliminary data.</text>
</comment>
<dbReference type="InterPro" id="IPR056634">
    <property type="entry name" value="DUF7732"/>
</dbReference>
<evidence type="ECO:0000259" key="4">
    <source>
        <dbReference type="Pfam" id="PF24866"/>
    </source>
</evidence>
<keyword evidence="2" id="KW-0472">Membrane</keyword>
<dbReference type="OrthoDB" id="5425547at2759"/>
<feature type="compositionally biased region" description="Polar residues" evidence="1">
    <location>
        <begin position="70"/>
        <end position="79"/>
    </location>
</feature>
<reference evidence="5" key="1">
    <citation type="journal article" date="2020" name="Stud. Mycol.">
        <title>101 Dothideomycetes genomes: a test case for predicting lifestyles and emergence of pathogens.</title>
        <authorList>
            <person name="Haridas S."/>
            <person name="Albert R."/>
            <person name="Binder M."/>
            <person name="Bloem J."/>
            <person name="Labutti K."/>
            <person name="Salamov A."/>
            <person name="Andreopoulos B."/>
            <person name="Baker S."/>
            <person name="Barry K."/>
            <person name="Bills G."/>
            <person name="Bluhm B."/>
            <person name="Cannon C."/>
            <person name="Castanera R."/>
            <person name="Culley D."/>
            <person name="Daum C."/>
            <person name="Ezra D."/>
            <person name="Gonzalez J."/>
            <person name="Henrissat B."/>
            <person name="Kuo A."/>
            <person name="Liang C."/>
            <person name="Lipzen A."/>
            <person name="Lutzoni F."/>
            <person name="Magnuson J."/>
            <person name="Mondo S."/>
            <person name="Nolan M."/>
            <person name="Ohm R."/>
            <person name="Pangilinan J."/>
            <person name="Park H.-J."/>
            <person name="Ramirez L."/>
            <person name="Alfaro M."/>
            <person name="Sun H."/>
            <person name="Tritt A."/>
            <person name="Yoshinaga Y."/>
            <person name="Zwiers L.-H."/>
            <person name="Turgeon B."/>
            <person name="Goodwin S."/>
            <person name="Spatafora J."/>
            <person name="Crous P."/>
            <person name="Grigoriev I."/>
        </authorList>
    </citation>
    <scope>NUCLEOTIDE SEQUENCE</scope>
    <source>
        <strain evidence="5">CBS 130266</strain>
    </source>
</reference>
<evidence type="ECO:0000313" key="5">
    <source>
        <dbReference type="EMBL" id="KAF2427249.1"/>
    </source>
</evidence>
<evidence type="ECO:0000256" key="1">
    <source>
        <dbReference type="SAM" id="MobiDB-lite"/>
    </source>
</evidence>
<organism evidence="5 6">
    <name type="scientific">Tothia fuscella</name>
    <dbReference type="NCBI Taxonomy" id="1048955"/>
    <lineage>
        <taxon>Eukaryota</taxon>
        <taxon>Fungi</taxon>
        <taxon>Dikarya</taxon>
        <taxon>Ascomycota</taxon>
        <taxon>Pezizomycotina</taxon>
        <taxon>Dothideomycetes</taxon>
        <taxon>Pleosporomycetidae</taxon>
        <taxon>Venturiales</taxon>
        <taxon>Cylindrosympodiaceae</taxon>
        <taxon>Tothia</taxon>
    </lineage>
</organism>
<dbReference type="PANTHER" id="PTHR42091:SF1">
    <property type="entry name" value="CONSERVED GLYCINE-RICH PROTEIN (AFU_ORTHOLOGUE AFUA_7G02440)"/>
    <property type="match status" value="1"/>
</dbReference>
<dbReference type="AlphaFoldDB" id="A0A9P4NMH8"/>
<dbReference type="Proteomes" id="UP000800235">
    <property type="component" value="Unassembled WGS sequence"/>
</dbReference>
<dbReference type="EMBL" id="MU007061">
    <property type="protein sequence ID" value="KAF2427249.1"/>
    <property type="molecule type" value="Genomic_DNA"/>
</dbReference>
<protein>
    <recommendedName>
        <fullName evidence="4">DUF7732 domain-containing protein</fullName>
    </recommendedName>
</protein>
<keyword evidence="2" id="KW-1133">Transmembrane helix</keyword>
<dbReference type="PANTHER" id="PTHR42091">
    <property type="entry name" value="CONSERVED GLYCINE-RICH PROTEIN (AFU_ORTHOLOGUE AFUA_7G02440)"/>
    <property type="match status" value="1"/>
</dbReference>
<feature type="compositionally biased region" description="Gly residues" evidence="1">
    <location>
        <begin position="82"/>
        <end position="100"/>
    </location>
</feature>
<feature type="domain" description="DUF7732" evidence="4">
    <location>
        <begin position="112"/>
        <end position="236"/>
    </location>
</feature>
<sequence>MKLSSILSVVALGAFTAEALLIPSNANAVGRRDETAIQQKRDNSFNKLWKRKGGGGGGKGGGSSSSGSKTCLSLTVRKTGSSSGGSSGGSARGSSIGGGSGGVRPSYGGGRYYGGGAAAPYTAGGRSARGIAPVAFLGVGALAFFPGIWLYGAYMYPYSYPYSYYNASSRANQTKPVRCICQQYSDCGCDDNDDPSYMRDLIGNGTEQALNSSLVRVANVNNTDTIFINGTIPNVTTASGDSSAGMRSFGMETTGWLIIGGAVAVAMSML</sequence>
<keyword evidence="2" id="KW-0812">Transmembrane</keyword>